<protein>
    <submittedName>
        <fullName evidence="2">Spore germination protein</fullName>
    </submittedName>
</protein>
<feature type="region of interest" description="Disordered" evidence="1">
    <location>
        <begin position="53"/>
        <end position="75"/>
    </location>
</feature>
<reference evidence="2" key="1">
    <citation type="submission" date="2019-10" db="EMBL/GenBank/DDBJ databases">
        <title>Description of Paenibacillus glebae sp. nov.</title>
        <authorList>
            <person name="Carlier A."/>
            <person name="Qi S."/>
        </authorList>
    </citation>
    <scope>NUCLEOTIDE SEQUENCE</scope>
    <source>
        <strain evidence="2">LMG 31456</strain>
    </source>
</reference>
<proteinExistence type="predicted"/>
<evidence type="ECO:0000313" key="3">
    <source>
        <dbReference type="Proteomes" id="UP000641588"/>
    </source>
</evidence>
<dbReference type="RefSeq" id="WP_171650753.1">
    <property type="nucleotide sequence ID" value="NZ_WHOD01000016.1"/>
</dbReference>
<dbReference type="Proteomes" id="UP000641588">
    <property type="component" value="Unassembled WGS sequence"/>
</dbReference>
<gene>
    <name evidence="2" type="ORF">GC093_04845</name>
</gene>
<sequence>MPSIIGNFKINSVGPSSNVNNGDAAIIVLSSSSKNNGGSAAFSPGDAFFSPAIHTNESTNTNDPSLVEGTIGRVV</sequence>
<dbReference type="Pfam" id="PF10676">
    <property type="entry name" value="gerPA"/>
    <property type="match status" value="1"/>
</dbReference>
<evidence type="ECO:0000313" key="2">
    <source>
        <dbReference type="EMBL" id="NOU92559.1"/>
    </source>
</evidence>
<name>A0A972JXK7_9BACL</name>
<dbReference type="InterPro" id="IPR019618">
    <property type="entry name" value="Spore_germination_GerPA"/>
</dbReference>
<dbReference type="AlphaFoldDB" id="A0A972JXK7"/>
<feature type="compositionally biased region" description="Polar residues" evidence="1">
    <location>
        <begin position="53"/>
        <end position="64"/>
    </location>
</feature>
<evidence type="ECO:0000256" key="1">
    <source>
        <dbReference type="SAM" id="MobiDB-lite"/>
    </source>
</evidence>
<accession>A0A972JXK7</accession>
<comment type="caution">
    <text evidence="2">The sequence shown here is derived from an EMBL/GenBank/DDBJ whole genome shotgun (WGS) entry which is preliminary data.</text>
</comment>
<dbReference type="EMBL" id="WHOD01000016">
    <property type="protein sequence ID" value="NOU92559.1"/>
    <property type="molecule type" value="Genomic_DNA"/>
</dbReference>
<keyword evidence="3" id="KW-1185">Reference proteome</keyword>
<organism evidence="2 3">
    <name type="scientific">Paenibacillus foliorum</name>
    <dbReference type="NCBI Taxonomy" id="2654974"/>
    <lineage>
        <taxon>Bacteria</taxon>
        <taxon>Bacillati</taxon>
        <taxon>Bacillota</taxon>
        <taxon>Bacilli</taxon>
        <taxon>Bacillales</taxon>
        <taxon>Paenibacillaceae</taxon>
        <taxon>Paenibacillus</taxon>
    </lineage>
</organism>